<dbReference type="EMBL" id="JAENIJ010000160">
    <property type="protein sequence ID" value="MBK1884869.1"/>
    <property type="molecule type" value="Genomic_DNA"/>
</dbReference>
<accession>A0A934VYU6</accession>
<evidence type="ECO:0000313" key="3">
    <source>
        <dbReference type="EMBL" id="MBK1884869.1"/>
    </source>
</evidence>
<dbReference type="InterPro" id="IPR004167">
    <property type="entry name" value="PSBD"/>
</dbReference>
<reference evidence="3" key="1">
    <citation type="submission" date="2021-01" db="EMBL/GenBank/DDBJ databases">
        <title>Modified the classification status of verrucomicrobia.</title>
        <authorList>
            <person name="Feng X."/>
        </authorList>
    </citation>
    <scope>NUCLEOTIDE SEQUENCE</scope>
    <source>
        <strain evidence="3">KCTC 22041</strain>
    </source>
</reference>
<dbReference type="Pfam" id="PF02817">
    <property type="entry name" value="E3_binding"/>
    <property type="match status" value="1"/>
</dbReference>
<comment type="similarity">
    <text evidence="1">Belongs to the 2-oxoacid dehydrogenase family.</text>
</comment>
<keyword evidence="4" id="KW-1185">Reference proteome</keyword>
<dbReference type="InterPro" id="IPR045257">
    <property type="entry name" value="E2/Pdx1"/>
</dbReference>
<protein>
    <submittedName>
        <fullName evidence="3">E3 binding domain-containing protein</fullName>
    </submittedName>
</protein>
<feature type="domain" description="Peripheral subunit-binding (PSBD)" evidence="2">
    <location>
        <begin position="64"/>
        <end position="101"/>
    </location>
</feature>
<dbReference type="RefSeq" id="WP_200274448.1">
    <property type="nucleotide sequence ID" value="NZ_JAENIJ010000160.1"/>
</dbReference>
<dbReference type="GO" id="GO:0006086">
    <property type="term" value="P:pyruvate decarboxylation to acetyl-CoA"/>
    <property type="evidence" value="ECO:0007669"/>
    <property type="project" value="InterPro"/>
</dbReference>
<dbReference type="AlphaFoldDB" id="A0A934VYU6"/>
<dbReference type="InterPro" id="IPR036625">
    <property type="entry name" value="E3-bd_dom_sf"/>
</dbReference>
<dbReference type="Proteomes" id="UP000603141">
    <property type="component" value="Unassembled WGS sequence"/>
</dbReference>
<evidence type="ECO:0000313" key="4">
    <source>
        <dbReference type="Proteomes" id="UP000603141"/>
    </source>
</evidence>
<evidence type="ECO:0000256" key="1">
    <source>
        <dbReference type="ARBA" id="ARBA00007317"/>
    </source>
</evidence>
<dbReference type="Gene3D" id="4.10.320.10">
    <property type="entry name" value="E3-binding domain"/>
    <property type="match status" value="1"/>
</dbReference>
<dbReference type="PROSITE" id="PS51826">
    <property type="entry name" value="PSBD"/>
    <property type="match status" value="1"/>
</dbReference>
<dbReference type="PANTHER" id="PTHR23151">
    <property type="entry name" value="DIHYDROLIPOAMIDE ACETYL/SUCCINYL-TRANSFERASE-RELATED"/>
    <property type="match status" value="1"/>
</dbReference>
<dbReference type="GO" id="GO:0016746">
    <property type="term" value="F:acyltransferase activity"/>
    <property type="evidence" value="ECO:0007669"/>
    <property type="project" value="InterPro"/>
</dbReference>
<name>A0A934VYU6_9BACT</name>
<sequence length="106" mass="11208">MNQYRIIDPKGFSVAGVRLEPGKIITGGPRAVHIATGLHFKQLELVEPKRSAPPPAESQKPAVDVSDAARKLAEEHSIDLTTIKGTGSDGTIIKADVEAAIEAAKN</sequence>
<dbReference type="GO" id="GO:0045254">
    <property type="term" value="C:pyruvate dehydrogenase complex"/>
    <property type="evidence" value="ECO:0007669"/>
    <property type="project" value="InterPro"/>
</dbReference>
<evidence type="ECO:0000259" key="2">
    <source>
        <dbReference type="PROSITE" id="PS51826"/>
    </source>
</evidence>
<gene>
    <name evidence="3" type="ORF">JIN85_20835</name>
</gene>
<dbReference type="SUPFAM" id="SSF47005">
    <property type="entry name" value="Peripheral subunit-binding domain of 2-oxo acid dehydrogenase complex"/>
    <property type="match status" value="1"/>
</dbReference>
<comment type="caution">
    <text evidence="3">The sequence shown here is derived from an EMBL/GenBank/DDBJ whole genome shotgun (WGS) entry which is preliminary data.</text>
</comment>
<organism evidence="3 4">
    <name type="scientific">Luteolibacter pohnpeiensis</name>
    <dbReference type="NCBI Taxonomy" id="454153"/>
    <lineage>
        <taxon>Bacteria</taxon>
        <taxon>Pseudomonadati</taxon>
        <taxon>Verrucomicrobiota</taxon>
        <taxon>Verrucomicrobiia</taxon>
        <taxon>Verrucomicrobiales</taxon>
        <taxon>Verrucomicrobiaceae</taxon>
        <taxon>Luteolibacter</taxon>
    </lineage>
</organism>
<dbReference type="PANTHER" id="PTHR23151:SF90">
    <property type="entry name" value="DIHYDROLIPOYLLYSINE-RESIDUE ACETYLTRANSFERASE COMPONENT OF PYRUVATE DEHYDROGENASE COMPLEX, MITOCHONDRIAL-RELATED"/>
    <property type="match status" value="1"/>
</dbReference>
<proteinExistence type="inferred from homology"/>